<dbReference type="Proteomes" id="UP000019243">
    <property type="component" value="Unassembled WGS sequence"/>
</dbReference>
<dbReference type="STRING" id="1265861.BCAMP_12838"/>
<protein>
    <submittedName>
        <fullName evidence="1">IS204/IS1001/IS1096/IS1165 family transposase</fullName>
    </submittedName>
</protein>
<keyword evidence="2" id="KW-1185">Reference proteome</keyword>
<dbReference type="AlphaFoldDB" id="W7C3R2"/>
<evidence type="ECO:0000313" key="2">
    <source>
        <dbReference type="Proteomes" id="UP000019243"/>
    </source>
</evidence>
<evidence type="ECO:0000313" key="1">
    <source>
        <dbReference type="EMBL" id="EUJ34064.1"/>
    </source>
</evidence>
<accession>W7C3R2</accession>
<gene>
    <name evidence="1" type="ORF">BCAMP_12838</name>
</gene>
<name>W7C3R2_9LIST</name>
<reference evidence="1 2" key="1">
    <citation type="submission" date="2012-12" db="EMBL/GenBank/DDBJ databases">
        <title>Novel taxa of Listeriaceae from agricultural environments in the United States.</title>
        <authorList>
            <person name="den Bakker H.C."/>
            <person name="Allred A."/>
            <person name="Warchocki S."/>
            <person name="Wright E.M."/>
            <person name="Burrell A."/>
            <person name="Nightingale K.K."/>
            <person name="Kephart D."/>
            <person name="Wiedmann M."/>
        </authorList>
    </citation>
    <scope>NUCLEOTIDE SEQUENCE [LARGE SCALE GENOMIC DNA]</scope>
    <source>
        <strain evidence="1 2">FSL F6-1037</strain>
    </source>
</reference>
<sequence>MNRYDTSNSEDKKIYRKLKAYWKLLLKNKTDLSDFDYRYHRLFNGQKSSRGIIDYFMTLDVEFKETYELAQQLLIALQHKNFPAYQSLIQTKKPFVSSQLKRSLKNIKQAFTCNRK</sequence>
<organism evidence="1 2">
    <name type="scientific">Brochothrix campestris FSL F6-1037</name>
    <dbReference type="NCBI Taxonomy" id="1265861"/>
    <lineage>
        <taxon>Bacteria</taxon>
        <taxon>Bacillati</taxon>
        <taxon>Bacillota</taxon>
        <taxon>Bacilli</taxon>
        <taxon>Bacillales</taxon>
        <taxon>Listeriaceae</taxon>
        <taxon>Brochothrix</taxon>
    </lineage>
</organism>
<dbReference type="EMBL" id="AODH01000081">
    <property type="protein sequence ID" value="EUJ34064.1"/>
    <property type="molecule type" value="Genomic_DNA"/>
</dbReference>
<comment type="caution">
    <text evidence="1">The sequence shown here is derived from an EMBL/GenBank/DDBJ whole genome shotgun (WGS) entry which is preliminary data.</text>
</comment>
<proteinExistence type="predicted"/>